<organism evidence="2 3">
    <name type="scientific">Caerostris darwini</name>
    <dbReference type="NCBI Taxonomy" id="1538125"/>
    <lineage>
        <taxon>Eukaryota</taxon>
        <taxon>Metazoa</taxon>
        <taxon>Ecdysozoa</taxon>
        <taxon>Arthropoda</taxon>
        <taxon>Chelicerata</taxon>
        <taxon>Arachnida</taxon>
        <taxon>Araneae</taxon>
        <taxon>Araneomorphae</taxon>
        <taxon>Entelegynae</taxon>
        <taxon>Araneoidea</taxon>
        <taxon>Araneidae</taxon>
        <taxon>Caerostris</taxon>
    </lineage>
</organism>
<protein>
    <submittedName>
        <fullName evidence="2">TD and POZ domain-containing protein 1</fullName>
    </submittedName>
</protein>
<name>A0AAV4VU78_9ARAC</name>
<dbReference type="Pfam" id="PF00651">
    <property type="entry name" value="BTB"/>
    <property type="match status" value="1"/>
</dbReference>
<dbReference type="PROSITE" id="PS50097">
    <property type="entry name" value="BTB"/>
    <property type="match status" value="1"/>
</dbReference>
<dbReference type="InterPro" id="IPR011333">
    <property type="entry name" value="SKP1/BTB/POZ_sf"/>
</dbReference>
<comment type="caution">
    <text evidence="2">The sequence shown here is derived from an EMBL/GenBank/DDBJ whole genome shotgun (WGS) entry which is preliminary data.</text>
</comment>
<dbReference type="SMART" id="SM00225">
    <property type="entry name" value="BTB"/>
    <property type="match status" value="1"/>
</dbReference>
<dbReference type="SUPFAM" id="SSF54695">
    <property type="entry name" value="POZ domain"/>
    <property type="match status" value="1"/>
</dbReference>
<gene>
    <name evidence="2" type="primary">Tdpoz1</name>
    <name evidence="2" type="ORF">CDAR_598591</name>
</gene>
<dbReference type="AlphaFoldDB" id="A0AAV4VU78"/>
<dbReference type="InterPro" id="IPR000210">
    <property type="entry name" value="BTB/POZ_dom"/>
</dbReference>
<dbReference type="EMBL" id="BPLQ01013677">
    <property type="protein sequence ID" value="GIY73972.1"/>
    <property type="molecule type" value="Genomic_DNA"/>
</dbReference>
<accession>A0AAV4VU78</accession>
<evidence type="ECO:0000259" key="1">
    <source>
        <dbReference type="PROSITE" id="PS50097"/>
    </source>
</evidence>
<reference evidence="2 3" key="1">
    <citation type="submission" date="2021-06" db="EMBL/GenBank/DDBJ databases">
        <title>Caerostris darwini draft genome.</title>
        <authorList>
            <person name="Kono N."/>
            <person name="Arakawa K."/>
        </authorList>
    </citation>
    <scope>NUCLEOTIDE SEQUENCE [LARGE SCALE GENOMIC DNA]</scope>
</reference>
<evidence type="ECO:0000313" key="2">
    <source>
        <dbReference type="EMBL" id="GIY73972.1"/>
    </source>
</evidence>
<dbReference type="Proteomes" id="UP001054837">
    <property type="component" value="Unassembled WGS sequence"/>
</dbReference>
<feature type="domain" description="BTB" evidence="1">
    <location>
        <begin position="287"/>
        <end position="354"/>
    </location>
</feature>
<sequence length="447" mass="51552">MKRKKHDNKYAIAIYLKRGKDDIDLDIALDFQFALLAEDETVLILSTTAETCIFTKKTLNGFYLRADDIKRFIEKQTTHPCNIKVVCRMWYGEGKLIDIGNCFSLTRLEIETFCFSWTIKDFSSLNFYKKAKVLIKSHLNKPLMTFILYLTNEAESANEILNIDIMTHQNTRIATFESSIQDVDGNKHFCGKEDYSIQGKGKIGTFKLKQTKQELDDSKNIFLPNNVLSLNCECTICTGVYLTINEKHDFGVISSDSRTEIFKSLPRIKSSSLQDALISMYDDSILSDMELRTSTKTFRVHKNILSARSPVFSAMFQADMKENAMKYVDITDLDDDTLDKMLIYIYNGIFEVHHWESASELYQAANKYQILILKQLCSEFLASWICATNACEILMLADTHDDEELKKCAQTYILSEKEMMCSDNWKKFMNDNLQLAAEIMYLKCTEQ</sequence>
<keyword evidence="3" id="KW-1185">Reference proteome</keyword>
<dbReference type="Gene3D" id="1.25.40.420">
    <property type="match status" value="1"/>
</dbReference>
<dbReference type="PANTHER" id="PTHR24413">
    <property type="entry name" value="SPECKLE-TYPE POZ PROTEIN"/>
    <property type="match status" value="1"/>
</dbReference>
<dbReference type="Gene3D" id="3.30.710.10">
    <property type="entry name" value="Potassium Channel Kv1.1, Chain A"/>
    <property type="match status" value="1"/>
</dbReference>
<proteinExistence type="predicted"/>
<evidence type="ECO:0000313" key="3">
    <source>
        <dbReference type="Proteomes" id="UP001054837"/>
    </source>
</evidence>